<evidence type="ECO:0000313" key="2">
    <source>
        <dbReference type="Proteomes" id="UP000003805"/>
    </source>
</evidence>
<dbReference type="eggNOG" id="COG2253">
    <property type="taxonomic scope" value="Bacteria"/>
</dbReference>
<dbReference type="Pfam" id="PF08843">
    <property type="entry name" value="AbiEii"/>
    <property type="match status" value="1"/>
</dbReference>
<dbReference type="EMBL" id="GL349576">
    <property type="protein sequence ID" value="EFI47466.1"/>
    <property type="molecule type" value="Genomic_DNA"/>
</dbReference>
<dbReference type="AlphaFoldDB" id="D7NG78"/>
<dbReference type="InterPro" id="IPR014942">
    <property type="entry name" value="AbiEii"/>
</dbReference>
<evidence type="ECO:0008006" key="3">
    <source>
        <dbReference type="Google" id="ProtNLM"/>
    </source>
</evidence>
<keyword evidence="2" id="KW-1185">Reference proteome</keyword>
<proteinExistence type="predicted"/>
<accession>D7NG78</accession>
<reference evidence="1 2" key="1">
    <citation type="submission" date="2010-02" db="EMBL/GenBank/DDBJ databases">
        <title>The Genome Sequence of Prevotella oris strain C735.</title>
        <authorList>
            <consortium name="The Broad Institute Genome Sequencing Platform"/>
            <person name="Ward D."/>
            <person name="Feldgarden M."/>
            <person name="Earl A."/>
            <person name="Young S.K."/>
            <person name="Zeng Q."/>
            <person name="Koehrsen M."/>
            <person name="Alvarado L."/>
            <person name="Berlin A."/>
            <person name="Bochicchio J."/>
            <person name="Borenstein D."/>
            <person name="Chapman S.B."/>
            <person name="Chen Z."/>
            <person name="Engels R."/>
            <person name="Freedman E."/>
            <person name="Gellesch M."/>
            <person name="Goldberg J."/>
            <person name="Griggs A."/>
            <person name="Gujja S."/>
            <person name="Heilman E."/>
            <person name="Heiman D."/>
            <person name="Hepburn T."/>
            <person name="Howarth C."/>
            <person name="Jen D."/>
            <person name="Larson L."/>
            <person name="Mehta T."/>
            <person name="Park D."/>
            <person name="Pearson M."/>
            <person name="Roberts A."/>
            <person name="Saif S."/>
            <person name="Shea T."/>
            <person name="Shenoy N."/>
            <person name="Sisk P."/>
            <person name="Stolte C."/>
            <person name="Sykes S."/>
            <person name="Thomson T."/>
            <person name="Walk T."/>
            <person name="White J."/>
            <person name="Yandava C."/>
            <person name="Sibley C.D."/>
            <person name="Field T.R."/>
            <person name="Grinwis M."/>
            <person name="Eshaghurshan C.S."/>
            <person name="Surette M.G."/>
            <person name="Haas B."/>
            <person name="Nusbaum C."/>
            <person name="Birren B."/>
        </authorList>
    </citation>
    <scope>NUCLEOTIDE SEQUENCE [LARGE SCALE GENOMIC DNA]</scope>
    <source>
        <strain evidence="1 2">C735</strain>
    </source>
</reference>
<gene>
    <name evidence="1" type="ORF">HMPREF0665_02585</name>
</gene>
<sequence>MEYLMRLHENKQLFADAINAASSPKNEGGLGIKSIFIEKDYWICRSLKLMAEGDKDGKVVFKGGTSLSKAYGIGARFSEDIDVAIAEAWTLTGNQLKNLIRRTAKNMTARLEEIVIPGVTSKGSHYHKAFYAYPRAVATEQIGAIKAGQLLVEINSFANPYPSQKCTLSSFLTDFIIQSGNESLIEQYEMQPFEVIVLDKRRTLTEKLVSLLRCSLADNPMPELSAKIRHFYDLYFLLHDTETHTYLQSEDFKADLKALFDHDQQEFEKPDGWQGKTMGDSPLLADFHAVWNNLQSLYLRELPDLAYQEIPSAEEIEDSLITILSTIK</sequence>
<dbReference type="Gene3D" id="3.10.450.620">
    <property type="entry name" value="JHP933, nucleotidyltransferase-like core domain"/>
    <property type="match status" value="1"/>
</dbReference>
<organism evidence="1 2">
    <name type="scientific">Segatella oris C735</name>
    <dbReference type="NCBI Taxonomy" id="563008"/>
    <lineage>
        <taxon>Bacteria</taxon>
        <taxon>Pseudomonadati</taxon>
        <taxon>Bacteroidota</taxon>
        <taxon>Bacteroidia</taxon>
        <taxon>Bacteroidales</taxon>
        <taxon>Prevotellaceae</taxon>
        <taxon>Segatella</taxon>
    </lineage>
</organism>
<dbReference type="HOGENOM" id="CLU_066201_1_1_10"/>
<protein>
    <recommendedName>
        <fullName evidence="3">Nucleotidyl transferase AbiEii/AbiGii toxin family protein</fullName>
    </recommendedName>
</protein>
<evidence type="ECO:0000313" key="1">
    <source>
        <dbReference type="EMBL" id="EFI47466.1"/>
    </source>
</evidence>
<name>D7NG78_9BACT</name>
<dbReference type="Proteomes" id="UP000003805">
    <property type="component" value="Unassembled WGS sequence"/>
</dbReference>